<comment type="caution">
    <text evidence="2">The sequence shown here is derived from an EMBL/GenBank/DDBJ whole genome shotgun (WGS) entry which is preliminary data.</text>
</comment>
<evidence type="ECO:0000256" key="1">
    <source>
        <dbReference type="SAM" id="MobiDB-lite"/>
    </source>
</evidence>
<sequence length="48" mass="5110">MMQKMCLAPSKTSSNLISGSPKTKGLGHNCRATFHGSCLIANMLTSVR</sequence>
<dbReference type="AlphaFoldDB" id="A0A7J9FSV0"/>
<feature type="region of interest" description="Disordered" evidence="1">
    <location>
        <begin position="1"/>
        <end position="20"/>
    </location>
</feature>
<dbReference type="EMBL" id="JABEZW010227653">
    <property type="protein sequence ID" value="MBA0788380.1"/>
    <property type="molecule type" value="Genomic_DNA"/>
</dbReference>
<dbReference type="Proteomes" id="UP000593568">
    <property type="component" value="Unassembled WGS sequence"/>
</dbReference>
<gene>
    <name evidence="2" type="ORF">Gotri_025301</name>
</gene>
<organism evidence="2 3">
    <name type="scientific">Gossypium trilobum</name>
    <dbReference type="NCBI Taxonomy" id="34281"/>
    <lineage>
        <taxon>Eukaryota</taxon>
        <taxon>Viridiplantae</taxon>
        <taxon>Streptophyta</taxon>
        <taxon>Embryophyta</taxon>
        <taxon>Tracheophyta</taxon>
        <taxon>Spermatophyta</taxon>
        <taxon>Magnoliopsida</taxon>
        <taxon>eudicotyledons</taxon>
        <taxon>Gunneridae</taxon>
        <taxon>Pentapetalae</taxon>
        <taxon>rosids</taxon>
        <taxon>malvids</taxon>
        <taxon>Malvales</taxon>
        <taxon>Malvaceae</taxon>
        <taxon>Malvoideae</taxon>
        <taxon>Gossypium</taxon>
    </lineage>
</organism>
<reference evidence="2 3" key="1">
    <citation type="journal article" date="2019" name="Genome Biol. Evol.">
        <title>Insights into the evolution of the New World diploid cottons (Gossypium, subgenus Houzingenia) based on genome sequencing.</title>
        <authorList>
            <person name="Grover C.E."/>
            <person name="Arick M.A. 2nd"/>
            <person name="Thrash A."/>
            <person name="Conover J.L."/>
            <person name="Sanders W.S."/>
            <person name="Peterson D.G."/>
            <person name="Frelichowski J.E."/>
            <person name="Scheffler J.A."/>
            <person name="Scheffler B.E."/>
            <person name="Wendel J.F."/>
        </authorList>
    </citation>
    <scope>NUCLEOTIDE SEQUENCE [LARGE SCALE GENOMIC DNA]</scope>
    <source>
        <strain evidence="2">8</strain>
        <tissue evidence="2">Leaf</tissue>
    </source>
</reference>
<protein>
    <submittedName>
        <fullName evidence="2">Uncharacterized protein</fullName>
    </submittedName>
</protein>
<proteinExistence type="predicted"/>
<accession>A0A7J9FSV0</accession>
<evidence type="ECO:0000313" key="3">
    <source>
        <dbReference type="Proteomes" id="UP000593568"/>
    </source>
</evidence>
<name>A0A7J9FSV0_9ROSI</name>
<feature type="compositionally biased region" description="Polar residues" evidence="1">
    <location>
        <begin position="10"/>
        <end position="20"/>
    </location>
</feature>
<keyword evidence="3" id="KW-1185">Reference proteome</keyword>
<evidence type="ECO:0000313" key="2">
    <source>
        <dbReference type="EMBL" id="MBA0788380.1"/>
    </source>
</evidence>